<evidence type="ECO:0000313" key="4">
    <source>
        <dbReference type="EMBL" id="SEE81692.1"/>
    </source>
</evidence>
<proteinExistence type="predicted"/>
<evidence type="ECO:0000256" key="2">
    <source>
        <dbReference type="ARBA" id="ARBA00023002"/>
    </source>
</evidence>
<dbReference type="AlphaFoldDB" id="A0A1H5LXF1"/>
<keyword evidence="1" id="KW-0274">FAD</keyword>
<dbReference type="GO" id="GO:0003885">
    <property type="term" value="F:D-arabinono-1,4-lactone oxidase activity"/>
    <property type="evidence" value="ECO:0007669"/>
    <property type="project" value="InterPro"/>
</dbReference>
<dbReference type="Gene3D" id="3.30.465.10">
    <property type="match status" value="1"/>
</dbReference>
<dbReference type="Pfam" id="PF04030">
    <property type="entry name" value="ALO"/>
    <property type="match status" value="2"/>
</dbReference>
<feature type="domain" description="FAD-binding PCMH-type" evidence="3">
    <location>
        <begin position="12"/>
        <end position="182"/>
    </location>
</feature>
<evidence type="ECO:0000259" key="3">
    <source>
        <dbReference type="PROSITE" id="PS51387"/>
    </source>
</evidence>
<keyword evidence="5" id="KW-1185">Reference proteome</keyword>
<dbReference type="OrthoDB" id="9800184at2"/>
<dbReference type="Gene3D" id="3.30.43.10">
    <property type="entry name" value="Uridine Diphospho-n-acetylenolpyruvylglucosamine Reductase, domain 2"/>
    <property type="match status" value="1"/>
</dbReference>
<dbReference type="InterPro" id="IPR036318">
    <property type="entry name" value="FAD-bd_PCMH-like_sf"/>
</dbReference>
<protein>
    <submittedName>
        <fullName evidence="4">FAD/FMN-containing dehydrogenase</fullName>
    </submittedName>
</protein>
<dbReference type="EMBL" id="FNUG01000002">
    <property type="protein sequence ID" value="SEE81692.1"/>
    <property type="molecule type" value="Genomic_DNA"/>
</dbReference>
<keyword evidence="1" id="KW-0285">Flavoprotein</keyword>
<dbReference type="STRING" id="390640.SAMN04488034_102464"/>
<dbReference type="InterPro" id="IPR016166">
    <property type="entry name" value="FAD-bd_PCMH"/>
</dbReference>
<reference evidence="4 5" key="1">
    <citation type="submission" date="2016-10" db="EMBL/GenBank/DDBJ databases">
        <authorList>
            <person name="de Groot N.N."/>
        </authorList>
    </citation>
    <scope>NUCLEOTIDE SEQUENCE [LARGE SCALE GENOMIC DNA]</scope>
    <source>
        <strain evidence="4 5">DSM 23553</strain>
    </source>
</reference>
<dbReference type="GO" id="GO:0016020">
    <property type="term" value="C:membrane"/>
    <property type="evidence" value="ECO:0007669"/>
    <property type="project" value="InterPro"/>
</dbReference>
<dbReference type="InterPro" id="IPR016171">
    <property type="entry name" value="Vanillyl_alc_oxidase_C-sub2"/>
</dbReference>
<dbReference type="PANTHER" id="PTHR43762">
    <property type="entry name" value="L-GULONOLACTONE OXIDASE"/>
    <property type="match status" value="1"/>
</dbReference>
<dbReference type="SUPFAM" id="SSF56176">
    <property type="entry name" value="FAD-binding/transporter-associated domain-like"/>
    <property type="match status" value="1"/>
</dbReference>
<sequence length="397" mass="45826">MEATWKNWSGSMAFQPGKVFEPESEEEVCDIIRKASRQGKKVRVVGAGHSSSPLVKTEDFLLSLKHFRGVESPDRETAQATVPAGMTVKEAGKDLFRYGLAMHNTGDVDIQTLAGAIGTGTHGTGKNLQNLSSMLIGARMVTGKGEIIEVSQMKDPQMIKALQVALGSCGVFLKMRLQLQPVYNLHRKEWCIPLEKCLENLEELQNNNRNFDFYWYPRTDLCKIRVMNEEDHKMPEVPYGSLEMEQQGHSHEILPRSRHLKFDEMEYALPKENGPECFMEVREQVRKKWRKEVAWRVLYRTIKADDAFISPMYDRESVTISLHHNAGLPFEDYFKAIEPIFKMYGGRPHWGKKHYMKGKELQELYPKWENFQQIRQKLDPEGVFLTPYLKELLNITL</sequence>
<keyword evidence="2" id="KW-0560">Oxidoreductase</keyword>
<dbReference type="InterPro" id="IPR016167">
    <property type="entry name" value="FAD-bd_PCMH_sub1"/>
</dbReference>
<dbReference type="InterPro" id="IPR006094">
    <property type="entry name" value="Oxid_FAD_bind_N"/>
</dbReference>
<dbReference type="Pfam" id="PF01565">
    <property type="entry name" value="FAD_binding_4"/>
    <property type="match status" value="1"/>
</dbReference>
<evidence type="ECO:0000256" key="1">
    <source>
        <dbReference type="ARBA" id="ARBA00022827"/>
    </source>
</evidence>
<organism evidence="4 5">
    <name type="scientific">Salinimicrobium catena</name>
    <dbReference type="NCBI Taxonomy" id="390640"/>
    <lineage>
        <taxon>Bacteria</taxon>
        <taxon>Pseudomonadati</taxon>
        <taxon>Bacteroidota</taxon>
        <taxon>Flavobacteriia</taxon>
        <taxon>Flavobacteriales</taxon>
        <taxon>Flavobacteriaceae</taxon>
        <taxon>Salinimicrobium</taxon>
    </lineage>
</organism>
<dbReference type="GO" id="GO:0071949">
    <property type="term" value="F:FAD binding"/>
    <property type="evidence" value="ECO:0007669"/>
    <property type="project" value="InterPro"/>
</dbReference>
<accession>A0A1H5LXF1</accession>
<dbReference type="InterPro" id="IPR007173">
    <property type="entry name" value="ALO_C"/>
</dbReference>
<dbReference type="PROSITE" id="PS51387">
    <property type="entry name" value="FAD_PCMH"/>
    <property type="match status" value="1"/>
</dbReference>
<dbReference type="Proteomes" id="UP000199448">
    <property type="component" value="Unassembled WGS sequence"/>
</dbReference>
<dbReference type="PIRSF" id="PIRSF000136">
    <property type="entry name" value="LGO_GLO"/>
    <property type="match status" value="1"/>
</dbReference>
<dbReference type="InterPro" id="IPR016169">
    <property type="entry name" value="FAD-bd_PCMH_sub2"/>
</dbReference>
<dbReference type="Gene3D" id="1.10.45.10">
    <property type="entry name" value="Vanillyl-alcohol Oxidase, Chain A, domain 4"/>
    <property type="match status" value="1"/>
</dbReference>
<dbReference type="PANTHER" id="PTHR43762:SF1">
    <property type="entry name" value="D-ARABINONO-1,4-LACTONE OXIDASE"/>
    <property type="match status" value="1"/>
</dbReference>
<dbReference type="InterPro" id="IPR010031">
    <property type="entry name" value="FAD_lactone_oxidase-like"/>
</dbReference>
<evidence type="ECO:0000313" key="5">
    <source>
        <dbReference type="Proteomes" id="UP000199448"/>
    </source>
</evidence>
<name>A0A1H5LXF1_9FLAO</name>
<gene>
    <name evidence="4" type="ORF">SAMN04488034_102464</name>
</gene>
<dbReference type="Gene3D" id="3.30.70.2520">
    <property type="match status" value="1"/>
</dbReference>